<name>A0A3E0LNG6_9CHRO</name>
<comment type="caution">
    <text evidence="4">The sequence shown here is derived from an EMBL/GenBank/DDBJ whole genome shotgun (WGS) entry which is preliminary data.</text>
</comment>
<organism evidence="4 5">
    <name type="scientific">Microcystis wesenbergii TW10</name>
    <dbReference type="NCBI Taxonomy" id="2060474"/>
    <lineage>
        <taxon>Bacteria</taxon>
        <taxon>Bacillati</taxon>
        <taxon>Cyanobacteriota</taxon>
        <taxon>Cyanophyceae</taxon>
        <taxon>Oscillatoriophycideae</taxon>
        <taxon>Chroococcales</taxon>
        <taxon>Microcystaceae</taxon>
        <taxon>Microcystis</taxon>
    </lineage>
</organism>
<keyword evidence="3" id="KW-0067">ATP-binding</keyword>
<gene>
    <name evidence="4" type="ORF">DWQ51_18580</name>
</gene>
<accession>A0A3E0LNG6</accession>
<evidence type="ECO:0000256" key="2">
    <source>
        <dbReference type="ARBA" id="ARBA00022741"/>
    </source>
</evidence>
<dbReference type="GO" id="GO:0006418">
    <property type="term" value="P:tRNA aminoacylation for protein translation"/>
    <property type="evidence" value="ECO:0007669"/>
    <property type="project" value="InterPro"/>
</dbReference>
<dbReference type="EMBL" id="QQWD01000025">
    <property type="protein sequence ID" value="REJ48692.1"/>
    <property type="molecule type" value="Genomic_DNA"/>
</dbReference>
<evidence type="ECO:0008006" key="6">
    <source>
        <dbReference type="Google" id="ProtNLM"/>
    </source>
</evidence>
<evidence type="ECO:0000256" key="1">
    <source>
        <dbReference type="ARBA" id="ARBA00022598"/>
    </source>
</evidence>
<protein>
    <recommendedName>
        <fullName evidence="6">Methionyl/Valyl/Leucyl/Isoleucyl-tRNA synthetase anticodon-binding domain-containing protein</fullName>
    </recommendedName>
</protein>
<evidence type="ECO:0000313" key="4">
    <source>
        <dbReference type="EMBL" id="REJ48692.1"/>
    </source>
</evidence>
<dbReference type="AlphaFoldDB" id="A0A3E0LNG6"/>
<sequence length="104" mass="11380">MQDSTSVGFGQAEAYLSEFSTKKEERRTTIALESAAVKTLALLVAPIMPDFASRLWQYLGYDSPLFGGTWEDIPGFIPSGRRLGELPLISLSATNVERTTTPPL</sequence>
<dbReference type="GO" id="GO:0005524">
    <property type="term" value="F:ATP binding"/>
    <property type="evidence" value="ECO:0007669"/>
    <property type="project" value="UniProtKB-KW"/>
</dbReference>
<dbReference type="Gene3D" id="1.10.730.10">
    <property type="entry name" value="Isoleucyl-tRNA Synthetase, Domain 1"/>
    <property type="match status" value="1"/>
</dbReference>
<evidence type="ECO:0000313" key="5">
    <source>
        <dbReference type="Proteomes" id="UP000257002"/>
    </source>
</evidence>
<proteinExistence type="predicted"/>
<dbReference type="Proteomes" id="UP000257002">
    <property type="component" value="Unassembled WGS sequence"/>
</dbReference>
<dbReference type="InterPro" id="IPR009080">
    <property type="entry name" value="tRNAsynth_Ia_anticodon-bd"/>
</dbReference>
<evidence type="ECO:0000256" key="3">
    <source>
        <dbReference type="ARBA" id="ARBA00022840"/>
    </source>
</evidence>
<dbReference type="GO" id="GO:0004812">
    <property type="term" value="F:aminoacyl-tRNA ligase activity"/>
    <property type="evidence" value="ECO:0007669"/>
    <property type="project" value="InterPro"/>
</dbReference>
<keyword evidence="1" id="KW-0436">Ligase</keyword>
<dbReference type="SUPFAM" id="SSF47323">
    <property type="entry name" value="Anticodon-binding domain of a subclass of class I aminoacyl-tRNA synthetases"/>
    <property type="match status" value="1"/>
</dbReference>
<keyword evidence="2" id="KW-0547">Nucleotide-binding</keyword>
<reference evidence="4 5" key="1">
    <citation type="submission" date="2017-10" db="EMBL/GenBank/DDBJ databases">
        <title>A large-scale comparative metagenomic study reveals the eutrophication-driven functional interactions in six Microcystis-epibionts communities.</title>
        <authorList>
            <person name="Li Q."/>
            <person name="Lin F."/>
        </authorList>
    </citation>
    <scope>NUCLEOTIDE SEQUENCE [LARGE SCALE GENOMIC DNA]</scope>
    <source>
        <strain evidence="4">TW10</strain>
    </source>
</reference>